<dbReference type="Proteomes" id="UP000256269">
    <property type="component" value="Unassembled WGS sequence"/>
</dbReference>
<protein>
    <submittedName>
        <fullName evidence="1">Uncharacterized protein</fullName>
    </submittedName>
</protein>
<evidence type="ECO:0000313" key="2">
    <source>
        <dbReference type="Proteomes" id="UP000256269"/>
    </source>
</evidence>
<accession>A0A3E0HEM2</accession>
<comment type="caution">
    <text evidence="1">The sequence shown here is derived from an EMBL/GenBank/DDBJ whole genome shotgun (WGS) entry which is preliminary data.</text>
</comment>
<organism evidence="1 2">
    <name type="scientific">Kutzneria buriramensis</name>
    <dbReference type="NCBI Taxonomy" id="1045776"/>
    <lineage>
        <taxon>Bacteria</taxon>
        <taxon>Bacillati</taxon>
        <taxon>Actinomycetota</taxon>
        <taxon>Actinomycetes</taxon>
        <taxon>Pseudonocardiales</taxon>
        <taxon>Pseudonocardiaceae</taxon>
        <taxon>Kutzneria</taxon>
    </lineage>
</organism>
<gene>
    <name evidence="1" type="ORF">BCF44_109264</name>
</gene>
<evidence type="ECO:0000313" key="1">
    <source>
        <dbReference type="EMBL" id="REH43721.1"/>
    </source>
</evidence>
<dbReference type="EMBL" id="QUNO01000009">
    <property type="protein sequence ID" value="REH43721.1"/>
    <property type="molecule type" value="Genomic_DNA"/>
</dbReference>
<dbReference type="AlphaFoldDB" id="A0A3E0HEM2"/>
<name>A0A3E0HEM2_9PSEU</name>
<sequence length="86" mass="9364">MFSERVVERYRFTCARCGEHSDDVFQVTHVTDAEGDLFSYYSHGGFPCEAPVAAENLCSGCHCGPVHVEMLSSAPWRPAEGIVPGG</sequence>
<dbReference type="RefSeq" id="WP_116177153.1">
    <property type="nucleotide sequence ID" value="NZ_CP144375.1"/>
</dbReference>
<proteinExistence type="predicted"/>
<dbReference type="OrthoDB" id="3872345at2"/>
<reference evidence="1 2" key="1">
    <citation type="submission" date="2018-08" db="EMBL/GenBank/DDBJ databases">
        <title>Genomic Encyclopedia of Archaeal and Bacterial Type Strains, Phase II (KMG-II): from individual species to whole genera.</title>
        <authorList>
            <person name="Goeker M."/>
        </authorList>
    </citation>
    <scope>NUCLEOTIDE SEQUENCE [LARGE SCALE GENOMIC DNA]</scope>
    <source>
        <strain evidence="1 2">DSM 45791</strain>
    </source>
</reference>
<keyword evidence="2" id="KW-1185">Reference proteome</keyword>